<dbReference type="SUPFAM" id="SSF102712">
    <property type="entry name" value="JAB1/MPN domain"/>
    <property type="match status" value="1"/>
</dbReference>
<keyword evidence="4" id="KW-0862">Zinc</keyword>
<dbReference type="GO" id="GO:0006508">
    <property type="term" value="P:proteolysis"/>
    <property type="evidence" value="ECO:0007669"/>
    <property type="project" value="UniProtKB-KW"/>
</dbReference>
<dbReference type="InterPro" id="IPR028090">
    <property type="entry name" value="JAB_dom_prok"/>
</dbReference>
<dbReference type="PROSITE" id="PS50249">
    <property type="entry name" value="MPN"/>
    <property type="match status" value="1"/>
</dbReference>
<keyword evidence="3" id="KW-0378">Hydrolase</keyword>
<evidence type="ECO:0000313" key="8">
    <source>
        <dbReference type="Proteomes" id="UP000309138"/>
    </source>
</evidence>
<dbReference type="Pfam" id="PF14464">
    <property type="entry name" value="Prok-JAB"/>
    <property type="match status" value="1"/>
</dbReference>
<dbReference type="GO" id="GO:0008235">
    <property type="term" value="F:metalloexopeptidase activity"/>
    <property type="evidence" value="ECO:0007669"/>
    <property type="project" value="TreeGrafter"/>
</dbReference>
<dbReference type="PANTHER" id="PTHR34858:SF1">
    <property type="entry name" value="CYSO-CYSTEINE PEPTIDASE"/>
    <property type="match status" value="1"/>
</dbReference>
<protein>
    <submittedName>
        <fullName evidence="7">M67 family metallopeptidase</fullName>
    </submittedName>
</protein>
<keyword evidence="1" id="KW-0645">Protease</keyword>
<dbReference type="CDD" id="cd08070">
    <property type="entry name" value="MPN_like"/>
    <property type="match status" value="1"/>
</dbReference>
<keyword evidence="2" id="KW-0479">Metal-binding</keyword>
<name>A0A4U1L6F2_9SPHN</name>
<keyword evidence="5" id="KW-0482">Metalloprotease</keyword>
<reference evidence="7 8" key="1">
    <citation type="submission" date="2019-04" db="EMBL/GenBank/DDBJ databases">
        <authorList>
            <person name="Yang Y."/>
            <person name="Wei D."/>
        </authorList>
    </citation>
    <scope>NUCLEOTIDE SEQUENCE [LARGE SCALE GENOMIC DNA]</scope>
    <source>
        <strain evidence="7 8">L-1-4w-11</strain>
    </source>
</reference>
<evidence type="ECO:0000256" key="5">
    <source>
        <dbReference type="ARBA" id="ARBA00023049"/>
    </source>
</evidence>
<dbReference type="InterPro" id="IPR000555">
    <property type="entry name" value="JAMM/MPN+_dom"/>
</dbReference>
<organism evidence="7 8">
    <name type="scientific">Sphingomonas baiyangensis</name>
    <dbReference type="NCBI Taxonomy" id="2572576"/>
    <lineage>
        <taxon>Bacteria</taxon>
        <taxon>Pseudomonadati</taxon>
        <taxon>Pseudomonadota</taxon>
        <taxon>Alphaproteobacteria</taxon>
        <taxon>Sphingomonadales</taxon>
        <taxon>Sphingomonadaceae</taxon>
        <taxon>Sphingomonas</taxon>
    </lineage>
</organism>
<evidence type="ECO:0000259" key="6">
    <source>
        <dbReference type="PROSITE" id="PS50249"/>
    </source>
</evidence>
<dbReference type="SMART" id="SM00232">
    <property type="entry name" value="JAB_MPN"/>
    <property type="match status" value="1"/>
</dbReference>
<evidence type="ECO:0000313" key="7">
    <source>
        <dbReference type="EMBL" id="TKD52194.1"/>
    </source>
</evidence>
<accession>A0A4U1L6F2</accession>
<evidence type="ECO:0000256" key="2">
    <source>
        <dbReference type="ARBA" id="ARBA00022723"/>
    </source>
</evidence>
<dbReference type="InterPro" id="IPR037518">
    <property type="entry name" value="MPN"/>
</dbReference>
<dbReference type="AlphaFoldDB" id="A0A4U1L6F2"/>
<dbReference type="Proteomes" id="UP000309138">
    <property type="component" value="Unassembled WGS sequence"/>
</dbReference>
<evidence type="ECO:0000256" key="3">
    <source>
        <dbReference type="ARBA" id="ARBA00022801"/>
    </source>
</evidence>
<dbReference type="Gene3D" id="3.40.140.10">
    <property type="entry name" value="Cytidine Deaminase, domain 2"/>
    <property type="match status" value="1"/>
</dbReference>
<sequence length="130" mass="13742">MSSSVQRLIVAEAQRVAPLEACGLLFGELDRVEVANVAKNVAEDPRCRFEIDPAAFFAALRAERAGGPRIAGWWHSHPSGDARPSATDAAMAAPDGRLWLIVAGEAVAAWRAVAGGSVHGRFDALALRVV</sequence>
<keyword evidence="8" id="KW-1185">Reference proteome</keyword>
<evidence type="ECO:0000256" key="4">
    <source>
        <dbReference type="ARBA" id="ARBA00022833"/>
    </source>
</evidence>
<gene>
    <name evidence="7" type="ORF">FBR43_09110</name>
</gene>
<feature type="domain" description="MPN" evidence="6">
    <location>
        <begin position="1"/>
        <end position="130"/>
    </location>
</feature>
<evidence type="ECO:0000256" key="1">
    <source>
        <dbReference type="ARBA" id="ARBA00022670"/>
    </source>
</evidence>
<dbReference type="GO" id="GO:0008270">
    <property type="term" value="F:zinc ion binding"/>
    <property type="evidence" value="ECO:0007669"/>
    <property type="project" value="TreeGrafter"/>
</dbReference>
<proteinExistence type="predicted"/>
<dbReference type="InterPro" id="IPR051929">
    <property type="entry name" value="VirAsm_ModProt"/>
</dbReference>
<comment type="caution">
    <text evidence="7">The sequence shown here is derived from an EMBL/GenBank/DDBJ whole genome shotgun (WGS) entry which is preliminary data.</text>
</comment>
<dbReference type="EMBL" id="SWKR01000002">
    <property type="protein sequence ID" value="TKD52194.1"/>
    <property type="molecule type" value="Genomic_DNA"/>
</dbReference>
<dbReference type="PANTHER" id="PTHR34858">
    <property type="entry name" value="CYSO-CYSTEINE PEPTIDASE"/>
    <property type="match status" value="1"/>
</dbReference>
<dbReference type="OrthoDB" id="9802958at2"/>